<name>A0A9P5SH83_9FUNG</name>
<dbReference type="Gene3D" id="1.20.1280.50">
    <property type="match status" value="1"/>
</dbReference>
<sequence length="173" mass="19748">MRCNNNNTDNALVSTPLSPLHIPEILAQILPLLSQVDLRFGASLVCRDWCRISLPLIEWITHWTDVLTPVEWDTTLSHIASKTARLVCLSKSYQIRYFMITNPAQCKESWETLHKALEQLHAEDKLLLQQVVIDGPANLHAYLSPMLPSFWGIASLRLERVRTDEISLGVFFI</sequence>
<comment type="caution">
    <text evidence="1">The sequence shown here is derived from an EMBL/GenBank/DDBJ whole genome shotgun (WGS) entry which is preliminary data.</text>
</comment>
<accession>A0A9P5SH83</accession>
<dbReference type="AlphaFoldDB" id="A0A9P5SH83"/>
<protein>
    <recommendedName>
        <fullName evidence="3">F-box domain-containing protein</fullName>
    </recommendedName>
</protein>
<evidence type="ECO:0000313" key="2">
    <source>
        <dbReference type="Proteomes" id="UP000696485"/>
    </source>
</evidence>
<dbReference type="EMBL" id="JAAAUY010000700">
    <property type="protein sequence ID" value="KAF9327106.1"/>
    <property type="molecule type" value="Genomic_DNA"/>
</dbReference>
<dbReference type="Proteomes" id="UP000696485">
    <property type="component" value="Unassembled WGS sequence"/>
</dbReference>
<proteinExistence type="predicted"/>
<keyword evidence="2" id="KW-1185">Reference proteome</keyword>
<evidence type="ECO:0008006" key="3">
    <source>
        <dbReference type="Google" id="ProtNLM"/>
    </source>
</evidence>
<reference evidence="1" key="1">
    <citation type="journal article" date="2020" name="Fungal Divers.">
        <title>Resolving the Mortierellaceae phylogeny through synthesis of multi-gene phylogenetics and phylogenomics.</title>
        <authorList>
            <person name="Vandepol N."/>
            <person name="Liber J."/>
            <person name="Desiro A."/>
            <person name="Na H."/>
            <person name="Kennedy M."/>
            <person name="Barry K."/>
            <person name="Grigoriev I.V."/>
            <person name="Miller A.N."/>
            <person name="O'Donnell K."/>
            <person name="Stajich J.E."/>
            <person name="Bonito G."/>
        </authorList>
    </citation>
    <scope>NUCLEOTIDE SEQUENCE</scope>
    <source>
        <strain evidence="1">NVP1</strain>
    </source>
</reference>
<evidence type="ECO:0000313" key="1">
    <source>
        <dbReference type="EMBL" id="KAF9327106.1"/>
    </source>
</evidence>
<gene>
    <name evidence="1" type="ORF">BG006_009572</name>
</gene>
<organism evidence="1 2">
    <name type="scientific">Podila minutissima</name>
    <dbReference type="NCBI Taxonomy" id="64525"/>
    <lineage>
        <taxon>Eukaryota</taxon>
        <taxon>Fungi</taxon>
        <taxon>Fungi incertae sedis</taxon>
        <taxon>Mucoromycota</taxon>
        <taxon>Mortierellomycotina</taxon>
        <taxon>Mortierellomycetes</taxon>
        <taxon>Mortierellales</taxon>
        <taxon>Mortierellaceae</taxon>
        <taxon>Podila</taxon>
    </lineage>
</organism>